<keyword evidence="9" id="KW-1185">Reference proteome</keyword>
<comment type="similarity">
    <text evidence="2">Belongs to the dynein intermediate chain family.</text>
</comment>
<dbReference type="SUPFAM" id="SSF50978">
    <property type="entry name" value="WD40 repeat-like"/>
    <property type="match status" value="1"/>
</dbReference>
<keyword evidence="6" id="KW-0206">Cytoskeleton</keyword>
<dbReference type="Gene3D" id="2.130.10.10">
    <property type="entry name" value="YVTN repeat-like/Quinoprotein amine dehydrogenase"/>
    <property type="match status" value="2"/>
</dbReference>
<feature type="compositionally biased region" description="Basic and acidic residues" evidence="7">
    <location>
        <begin position="185"/>
        <end position="205"/>
    </location>
</feature>
<proteinExistence type="inferred from homology"/>
<dbReference type="InterPro" id="IPR015943">
    <property type="entry name" value="WD40/YVTN_repeat-like_dom_sf"/>
</dbReference>
<evidence type="ECO:0000256" key="1">
    <source>
        <dbReference type="ARBA" id="ARBA00004245"/>
    </source>
</evidence>
<dbReference type="Proteomes" id="UP001158576">
    <property type="component" value="Chromosome 2"/>
</dbReference>
<feature type="compositionally biased region" description="Low complexity" evidence="7">
    <location>
        <begin position="63"/>
        <end position="86"/>
    </location>
</feature>
<evidence type="ECO:0000256" key="6">
    <source>
        <dbReference type="ARBA" id="ARBA00023212"/>
    </source>
</evidence>
<dbReference type="SMART" id="SM00320">
    <property type="entry name" value="WD40"/>
    <property type="match status" value="6"/>
</dbReference>
<keyword evidence="5" id="KW-0677">Repeat</keyword>
<feature type="compositionally biased region" description="Basic and acidic residues" evidence="7">
    <location>
        <begin position="17"/>
        <end position="53"/>
    </location>
</feature>
<keyword evidence="4" id="KW-0853">WD repeat</keyword>
<accession>A0ABN7T5G8</accession>
<dbReference type="PANTHER" id="PTHR12442:SF22">
    <property type="entry name" value="CYTOPLASMIC DYNEIN 1 INTERMEDIATE CHAIN-RELATED"/>
    <property type="match status" value="1"/>
</dbReference>
<evidence type="ECO:0000256" key="4">
    <source>
        <dbReference type="ARBA" id="ARBA00022574"/>
    </source>
</evidence>
<dbReference type="Pfam" id="PF00400">
    <property type="entry name" value="WD40"/>
    <property type="match status" value="1"/>
</dbReference>
<feature type="region of interest" description="Disordered" evidence="7">
    <location>
        <begin position="171"/>
        <end position="205"/>
    </location>
</feature>
<dbReference type="InterPro" id="IPR036322">
    <property type="entry name" value="WD40_repeat_dom_sf"/>
</dbReference>
<comment type="subcellular location">
    <subcellularLocation>
        <location evidence="1">Cytoplasm</location>
        <location evidence="1">Cytoskeleton</location>
    </subcellularLocation>
</comment>
<evidence type="ECO:0000256" key="2">
    <source>
        <dbReference type="ARBA" id="ARBA00011059"/>
    </source>
</evidence>
<dbReference type="InterPro" id="IPR025956">
    <property type="entry name" value="DYNC1I1/DYNC1I2"/>
</dbReference>
<dbReference type="EMBL" id="OU015567">
    <property type="protein sequence ID" value="CAG5112844.1"/>
    <property type="molecule type" value="Genomic_DNA"/>
</dbReference>
<sequence length="637" mass="71232">MADRDLRKAELERKKAKLAEMRKEKQRKEEAKKSERTVVEVKKSDLDQKRDETQMLLQNLGLPEAAPPAEVAQPPSPKSSTDTTTSESADKPGCTLDWDGDPLLIHLQLPSFQIPTTRKKPRQPPKLTTTQVALHTIQPKELITYAKETQTLVVEEEEEADEDEVVVAENKENEAPAESTTTAQPEKREEKEKLPKRIYTDSEAERASNQPEFLAFFDRTTRIVERLLHDPNADSKYIFADYTGEAAEQTIQQQTDAVRESRVFFDEHWSRNRLCSSLDWSPQFSELLASSYLKNPASEVDPHGIALIWNSKLSKTAPEYVFHCQSPVTKVKFAKYHPNLLIGGTYSGQIVIWDNRTFKRTPVQRTKLGASAHTHPVYCIDVVGSQNAHNVISVSTDGKLCSWSLDMFSKPQECLELQAKANQKSVSVSALAFPGDSVNNFVVGSEDGVIYSGQRHANKKPGISDAYEKHGAMVTGLDCHRAQSKMDFSHLFLSSSFDWTVKLWSTKNDTPLHSFENFGAYVLDVGWSPIHPGLFAATDLTGRLSFWNMNVDTEVPIASSMVNNGSEGLNSLAWHQSGTMLATGSQNGRVSLFELGESLAQPAVDESSRLNQTLTEIYARLEEQPAAKSNLTRKYDL</sequence>
<dbReference type="InterPro" id="IPR050687">
    <property type="entry name" value="Dynein_IC"/>
</dbReference>
<evidence type="ECO:0000256" key="7">
    <source>
        <dbReference type="SAM" id="MobiDB-lite"/>
    </source>
</evidence>
<name>A0ABN7T5G8_OIKDI</name>
<evidence type="ECO:0000256" key="5">
    <source>
        <dbReference type="ARBA" id="ARBA00022737"/>
    </source>
</evidence>
<evidence type="ECO:0000256" key="3">
    <source>
        <dbReference type="ARBA" id="ARBA00022490"/>
    </source>
</evidence>
<dbReference type="Pfam" id="PF11540">
    <property type="entry name" value="Dynein_IC2"/>
    <property type="match status" value="1"/>
</dbReference>
<reference evidence="8 9" key="1">
    <citation type="submission" date="2021-04" db="EMBL/GenBank/DDBJ databases">
        <authorList>
            <person name="Bliznina A."/>
        </authorList>
    </citation>
    <scope>NUCLEOTIDE SEQUENCE [LARGE SCALE GENOMIC DNA]</scope>
</reference>
<evidence type="ECO:0000313" key="8">
    <source>
        <dbReference type="EMBL" id="CAG5112844.1"/>
    </source>
</evidence>
<keyword evidence="3" id="KW-0963">Cytoplasm</keyword>
<protein>
    <submittedName>
        <fullName evidence="8">Oidioi.mRNA.OKI2018_I69.chr2.g7015.t1.cds</fullName>
    </submittedName>
</protein>
<evidence type="ECO:0000313" key="9">
    <source>
        <dbReference type="Proteomes" id="UP001158576"/>
    </source>
</evidence>
<organism evidence="8 9">
    <name type="scientific">Oikopleura dioica</name>
    <name type="common">Tunicate</name>
    <dbReference type="NCBI Taxonomy" id="34765"/>
    <lineage>
        <taxon>Eukaryota</taxon>
        <taxon>Metazoa</taxon>
        <taxon>Chordata</taxon>
        <taxon>Tunicata</taxon>
        <taxon>Appendicularia</taxon>
        <taxon>Copelata</taxon>
        <taxon>Oikopleuridae</taxon>
        <taxon>Oikopleura</taxon>
    </lineage>
</organism>
<dbReference type="PANTHER" id="PTHR12442">
    <property type="entry name" value="DYNEIN INTERMEDIATE CHAIN"/>
    <property type="match status" value="1"/>
</dbReference>
<dbReference type="InterPro" id="IPR001680">
    <property type="entry name" value="WD40_rpt"/>
</dbReference>
<feature type="region of interest" description="Disordered" evidence="7">
    <location>
        <begin position="17"/>
        <end position="97"/>
    </location>
</feature>
<gene>
    <name evidence="8" type="ORF">OKIOD_LOCUS15780</name>
</gene>